<comment type="caution">
    <text evidence="9">The sequence shown here is derived from an EMBL/GenBank/DDBJ whole genome shotgun (WGS) entry which is preliminary data.</text>
</comment>
<feature type="region of interest" description="Disordered" evidence="7">
    <location>
        <begin position="115"/>
        <end position="136"/>
    </location>
</feature>
<keyword evidence="5" id="KW-0804">Transcription</keyword>
<dbReference type="InterPro" id="IPR001841">
    <property type="entry name" value="Znf_RING"/>
</dbReference>
<dbReference type="GO" id="GO:0006513">
    <property type="term" value="P:protein monoubiquitination"/>
    <property type="evidence" value="ECO:0007669"/>
    <property type="project" value="TreeGrafter"/>
</dbReference>
<gene>
    <name evidence="9" type="ORF">B0A52_01185</name>
</gene>
<keyword evidence="6" id="KW-0479">Metal-binding</keyword>
<dbReference type="GO" id="GO:0061630">
    <property type="term" value="F:ubiquitin protein ligase activity"/>
    <property type="evidence" value="ECO:0007669"/>
    <property type="project" value="UniProtKB-EC"/>
</dbReference>
<reference evidence="9 10" key="1">
    <citation type="submission" date="2017-03" db="EMBL/GenBank/DDBJ databases">
        <title>Genomes of endolithic fungi from Antarctica.</title>
        <authorList>
            <person name="Coleine C."/>
            <person name="Masonjones S."/>
            <person name="Stajich J.E."/>
        </authorList>
    </citation>
    <scope>NUCLEOTIDE SEQUENCE [LARGE SCALE GENOMIC DNA]</scope>
    <source>
        <strain evidence="9 10">CCFEE 6314</strain>
    </source>
</reference>
<evidence type="ECO:0000259" key="8">
    <source>
        <dbReference type="PROSITE" id="PS50089"/>
    </source>
</evidence>
<dbReference type="EMBL" id="NAJM01000003">
    <property type="protein sequence ID" value="RVX74908.1"/>
    <property type="molecule type" value="Genomic_DNA"/>
</dbReference>
<feature type="compositionally biased region" description="Low complexity" evidence="7">
    <location>
        <begin position="124"/>
        <end position="134"/>
    </location>
</feature>
<dbReference type="GO" id="GO:0008270">
    <property type="term" value="F:zinc ion binding"/>
    <property type="evidence" value="ECO:0007669"/>
    <property type="project" value="UniProtKB-KW"/>
</dbReference>
<evidence type="ECO:0000256" key="2">
    <source>
        <dbReference type="ARBA" id="ARBA00012483"/>
    </source>
</evidence>
<comment type="catalytic activity">
    <reaction evidence="1">
        <text>S-ubiquitinyl-[E2 ubiquitin-conjugating enzyme]-L-cysteine + [acceptor protein]-L-lysine = [E2 ubiquitin-conjugating enzyme]-L-cysteine + N(6)-ubiquitinyl-[acceptor protein]-L-lysine.</text>
        <dbReference type="EC" id="2.3.2.27"/>
    </reaction>
</comment>
<dbReference type="InterPro" id="IPR013083">
    <property type="entry name" value="Znf_RING/FYVE/PHD"/>
</dbReference>
<proteinExistence type="predicted"/>
<dbReference type="SUPFAM" id="SSF57850">
    <property type="entry name" value="RING/U-box"/>
    <property type="match status" value="1"/>
</dbReference>
<evidence type="ECO:0000256" key="7">
    <source>
        <dbReference type="SAM" id="MobiDB-lite"/>
    </source>
</evidence>
<dbReference type="GO" id="GO:0000209">
    <property type="term" value="P:protein polyubiquitination"/>
    <property type="evidence" value="ECO:0007669"/>
    <property type="project" value="TreeGrafter"/>
</dbReference>
<dbReference type="OrthoDB" id="21204at2759"/>
<feature type="compositionally biased region" description="Basic and acidic residues" evidence="7">
    <location>
        <begin position="1"/>
        <end position="10"/>
    </location>
</feature>
<evidence type="ECO:0000256" key="6">
    <source>
        <dbReference type="PROSITE-ProRule" id="PRU00175"/>
    </source>
</evidence>
<keyword evidence="4" id="KW-0805">Transcription regulation</keyword>
<accession>A0A438NGP4</accession>
<dbReference type="PANTHER" id="PTHR46077">
    <property type="entry name" value="E3 UBIQUITIN-PROTEIN LIGASE TOPORS"/>
    <property type="match status" value="1"/>
</dbReference>
<evidence type="ECO:0000313" key="9">
    <source>
        <dbReference type="EMBL" id="RVX74908.1"/>
    </source>
</evidence>
<dbReference type="PANTHER" id="PTHR46077:SF1">
    <property type="entry name" value="TOP1 BINDING ARGININE_SERINE RICH PROTEIN, E3 UBIQUITIN LIGASE"/>
    <property type="match status" value="1"/>
</dbReference>
<dbReference type="SMART" id="SM00184">
    <property type="entry name" value="RING"/>
    <property type="match status" value="1"/>
</dbReference>
<evidence type="ECO:0000313" key="10">
    <source>
        <dbReference type="Proteomes" id="UP000288859"/>
    </source>
</evidence>
<dbReference type="VEuPathDB" id="FungiDB:PV10_00486"/>
<dbReference type="Proteomes" id="UP000288859">
    <property type="component" value="Unassembled WGS sequence"/>
</dbReference>
<feature type="domain" description="RING-type" evidence="8">
    <location>
        <begin position="45"/>
        <end position="85"/>
    </location>
</feature>
<feature type="compositionally biased region" description="Low complexity" evidence="7">
    <location>
        <begin position="378"/>
        <end position="390"/>
    </location>
</feature>
<keyword evidence="6" id="KW-0862">Zinc</keyword>
<feature type="region of interest" description="Disordered" evidence="7">
    <location>
        <begin position="1"/>
        <end position="23"/>
    </location>
</feature>
<evidence type="ECO:0000256" key="4">
    <source>
        <dbReference type="ARBA" id="ARBA00023015"/>
    </source>
</evidence>
<feature type="compositionally biased region" description="Low complexity" evidence="7">
    <location>
        <begin position="335"/>
        <end position="347"/>
    </location>
</feature>
<evidence type="ECO:0000256" key="1">
    <source>
        <dbReference type="ARBA" id="ARBA00000900"/>
    </source>
</evidence>
<keyword evidence="6" id="KW-0863">Zinc-finger</keyword>
<dbReference type="EC" id="2.3.2.27" evidence="2"/>
<keyword evidence="3" id="KW-0808">Transferase</keyword>
<dbReference type="AlphaFoldDB" id="A0A438NGP4"/>
<sequence>MAHHSLDHGHIITTPKPIETPSSSLSNPVSIIASLPTDLPTPDHCVICLDVISEKAVALPCNHAQFDFPCLGTWLQRHQVCPLCKGDVTAIRFHVTNGAGDNDQDDEKIFHLPPIEVSPEPRPSSHSSSTSTNSQYGAIRHRPRLGLEATYWQRDRERSRTGSYPRRGRGRGRFAPHIERTTQDTALEFRRQVYRHRLYALHVGSNRISRYRTLSPAMFQKDSHLVSRARMFLRRELQVFEFLYPRHSSTETSSSSIYPPSSSTRRDNNADFVLEYVVSILQSIDLKGSSGQAEELLTDFLGRDNARLFIHELVSWLRSPFEKLEHWDRNVQYATPASTSTSTTTATGRSEEKRQVHPTGDSDLERHGKRNQRHETGLSTLSSSSPSIISEVLPEDSNPARVPQWFSDRFVLGNGGQRAVVDPP</sequence>
<dbReference type="Gene3D" id="3.30.40.10">
    <property type="entry name" value="Zinc/RING finger domain, C3HC4 (zinc finger)"/>
    <property type="match status" value="1"/>
</dbReference>
<evidence type="ECO:0000256" key="5">
    <source>
        <dbReference type="ARBA" id="ARBA00023163"/>
    </source>
</evidence>
<protein>
    <recommendedName>
        <fullName evidence="2">RING-type E3 ubiquitin transferase</fullName>
        <ecNumber evidence="2">2.3.2.27</ecNumber>
    </recommendedName>
</protein>
<dbReference type="Pfam" id="PF13639">
    <property type="entry name" value="zf-RING_2"/>
    <property type="match status" value="1"/>
</dbReference>
<name>A0A438NGP4_EXOME</name>
<organism evidence="9 10">
    <name type="scientific">Exophiala mesophila</name>
    <name type="common">Black yeast-like fungus</name>
    <dbReference type="NCBI Taxonomy" id="212818"/>
    <lineage>
        <taxon>Eukaryota</taxon>
        <taxon>Fungi</taxon>
        <taxon>Dikarya</taxon>
        <taxon>Ascomycota</taxon>
        <taxon>Pezizomycotina</taxon>
        <taxon>Eurotiomycetes</taxon>
        <taxon>Chaetothyriomycetidae</taxon>
        <taxon>Chaetothyriales</taxon>
        <taxon>Herpotrichiellaceae</taxon>
        <taxon>Exophiala</taxon>
    </lineage>
</organism>
<dbReference type="PROSITE" id="PS50089">
    <property type="entry name" value="ZF_RING_2"/>
    <property type="match status" value="1"/>
</dbReference>
<evidence type="ECO:0000256" key="3">
    <source>
        <dbReference type="ARBA" id="ARBA00022679"/>
    </source>
</evidence>
<feature type="region of interest" description="Disordered" evidence="7">
    <location>
        <begin position="335"/>
        <end position="400"/>
    </location>
</feature>